<evidence type="ECO:0000259" key="1">
    <source>
        <dbReference type="PROSITE" id="PS50835"/>
    </source>
</evidence>
<name>A0A016U4S6_9BILA</name>
<reference evidence="3" key="1">
    <citation type="journal article" date="2015" name="Nat. Genet.">
        <title>The genome and transcriptome of the zoonotic hookworm Ancylostoma ceylanicum identify infection-specific gene families.</title>
        <authorList>
            <person name="Schwarz E.M."/>
            <person name="Hu Y."/>
            <person name="Antoshechkin I."/>
            <person name="Miller M.M."/>
            <person name="Sternberg P.W."/>
            <person name="Aroian R.V."/>
        </authorList>
    </citation>
    <scope>NUCLEOTIDE SEQUENCE</scope>
    <source>
        <strain evidence="3">HY135</strain>
    </source>
</reference>
<keyword evidence="3" id="KW-1185">Reference proteome</keyword>
<sequence length="166" mass="18238">MRKSERGATIMTKMMMKATVKIILIPKKFLIDDTIAFIMSNAFVAAVRIAETSRAVSMMSSSFQFSCSKSPSFTKFNFPVMLTFVVPPGQTASQVIAMCSSSKLNVTLLMSLTFMQQTICVCWLQSGPSEENPDVFLNPNGSIVFEDYLNIGDVADEVPVCCSNQS</sequence>
<dbReference type="Proteomes" id="UP000024635">
    <property type="component" value="Unassembled WGS sequence"/>
</dbReference>
<dbReference type="AlphaFoldDB" id="A0A016U4S6"/>
<evidence type="ECO:0000313" key="2">
    <source>
        <dbReference type="EMBL" id="EYC10314.1"/>
    </source>
</evidence>
<accession>A0A016U4S6</accession>
<feature type="domain" description="Ig-like" evidence="1">
    <location>
        <begin position="71"/>
        <end position="166"/>
    </location>
</feature>
<dbReference type="OrthoDB" id="5877856at2759"/>
<gene>
    <name evidence="2" type="primary">Acey_s0056.g2674</name>
    <name evidence="2" type="ORF">Y032_0056g2674</name>
</gene>
<dbReference type="InterPro" id="IPR007110">
    <property type="entry name" value="Ig-like_dom"/>
</dbReference>
<dbReference type="PROSITE" id="PS50835">
    <property type="entry name" value="IG_LIKE"/>
    <property type="match status" value="1"/>
</dbReference>
<protein>
    <recommendedName>
        <fullName evidence="1">Ig-like domain-containing protein</fullName>
    </recommendedName>
</protein>
<organism evidence="2 3">
    <name type="scientific">Ancylostoma ceylanicum</name>
    <dbReference type="NCBI Taxonomy" id="53326"/>
    <lineage>
        <taxon>Eukaryota</taxon>
        <taxon>Metazoa</taxon>
        <taxon>Ecdysozoa</taxon>
        <taxon>Nematoda</taxon>
        <taxon>Chromadorea</taxon>
        <taxon>Rhabditida</taxon>
        <taxon>Rhabditina</taxon>
        <taxon>Rhabditomorpha</taxon>
        <taxon>Strongyloidea</taxon>
        <taxon>Ancylostomatidae</taxon>
        <taxon>Ancylostomatinae</taxon>
        <taxon>Ancylostoma</taxon>
    </lineage>
</organism>
<comment type="caution">
    <text evidence="2">The sequence shown here is derived from an EMBL/GenBank/DDBJ whole genome shotgun (WGS) entry which is preliminary data.</text>
</comment>
<evidence type="ECO:0000313" key="3">
    <source>
        <dbReference type="Proteomes" id="UP000024635"/>
    </source>
</evidence>
<proteinExistence type="predicted"/>
<dbReference type="EMBL" id="JARK01001392">
    <property type="protein sequence ID" value="EYC10314.1"/>
    <property type="molecule type" value="Genomic_DNA"/>
</dbReference>